<feature type="region of interest" description="Disordered" evidence="1">
    <location>
        <begin position="1"/>
        <end position="21"/>
    </location>
</feature>
<feature type="compositionally biased region" description="Basic and acidic residues" evidence="1">
    <location>
        <begin position="7"/>
        <end position="20"/>
    </location>
</feature>
<proteinExistence type="predicted"/>
<keyword evidence="2" id="KW-0808">Transferase</keyword>
<accession>A0A8X6M7Z5</accession>
<protein>
    <submittedName>
        <fullName evidence="2">Cyclin-dependent kinase 14</fullName>
    </submittedName>
</protein>
<feature type="compositionally biased region" description="Basic and acidic residues" evidence="1">
    <location>
        <begin position="145"/>
        <end position="156"/>
    </location>
</feature>
<comment type="caution">
    <text evidence="2">The sequence shown here is derived from an EMBL/GenBank/DDBJ whole genome shotgun (WGS) entry which is preliminary data.</text>
</comment>
<dbReference type="GO" id="GO:0016301">
    <property type="term" value="F:kinase activity"/>
    <property type="evidence" value="ECO:0007669"/>
    <property type="project" value="UniProtKB-KW"/>
</dbReference>
<reference evidence="2" key="1">
    <citation type="submission" date="2020-08" db="EMBL/GenBank/DDBJ databases">
        <title>Multicomponent nature underlies the extraordinary mechanical properties of spider dragline silk.</title>
        <authorList>
            <person name="Kono N."/>
            <person name="Nakamura H."/>
            <person name="Mori M."/>
            <person name="Yoshida Y."/>
            <person name="Ohtoshi R."/>
            <person name="Malay A.D."/>
            <person name="Moran D.A.P."/>
            <person name="Tomita M."/>
            <person name="Numata K."/>
            <person name="Arakawa K."/>
        </authorList>
    </citation>
    <scope>NUCLEOTIDE SEQUENCE</scope>
</reference>
<keyword evidence="3" id="KW-1185">Reference proteome</keyword>
<feature type="region of interest" description="Disordered" evidence="1">
    <location>
        <begin position="131"/>
        <end position="172"/>
    </location>
</feature>
<dbReference type="OrthoDB" id="1732493at2759"/>
<evidence type="ECO:0000313" key="2">
    <source>
        <dbReference type="EMBL" id="GFS29223.1"/>
    </source>
</evidence>
<evidence type="ECO:0000256" key="1">
    <source>
        <dbReference type="SAM" id="MobiDB-lite"/>
    </source>
</evidence>
<keyword evidence="2" id="KW-0418">Kinase</keyword>
<dbReference type="AlphaFoldDB" id="A0A8X6M7Z5"/>
<organism evidence="2 3">
    <name type="scientific">Trichonephila inaurata madagascariensis</name>
    <dbReference type="NCBI Taxonomy" id="2747483"/>
    <lineage>
        <taxon>Eukaryota</taxon>
        <taxon>Metazoa</taxon>
        <taxon>Ecdysozoa</taxon>
        <taxon>Arthropoda</taxon>
        <taxon>Chelicerata</taxon>
        <taxon>Arachnida</taxon>
        <taxon>Araneae</taxon>
        <taxon>Araneomorphae</taxon>
        <taxon>Entelegynae</taxon>
        <taxon>Araneoidea</taxon>
        <taxon>Nephilidae</taxon>
        <taxon>Trichonephila</taxon>
        <taxon>Trichonephila inaurata</taxon>
    </lineage>
</organism>
<name>A0A8X6M7Z5_9ARAC</name>
<sequence>MAVDANRYAKEEVTTKEKKSSRIQKLRKHLSCGFGRLSISKEEIIPEFGQDNENLEAMIVNGVTTSHSDVLPTSCVEPVDNIRSLLEPNGNVLPPSASFIRPLPRTSSSHSHLDKYLKKFGKSVGGLRSPMKRQWSAGESNLSREFSKTSDLDVRPRLPPRPKSEFFNVGDPNKYAKNSTSSYENPTSSIFEIRASGRVQKTKINDVRVRQSGNNRCFRDAIRIRWEKRTLRKIFLPDQHLLKKD</sequence>
<dbReference type="EMBL" id="BMAV01023987">
    <property type="protein sequence ID" value="GFS29223.1"/>
    <property type="molecule type" value="Genomic_DNA"/>
</dbReference>
<dbReference type="Proteomes" id="UP000886998">
    <property type="component" value="Unassembled WGS sequence"/>
</dbReference>
<gene>
    <name evidence="2" type="primary">Cdk14</name>
    <name evidence="2" type="ORF">TNIN_180141</name>
</gene>
<evidence type="ECO:0000313" key="3">
    <source>
        <dbReference type="Proteomes" id="UP000886998"/>
    </source>
</evidence>